<gene>
    <name evidence="10" type="ORF">AUC31_12360</name>
</gene>
<comment type="subcellular location">
    <subcellularLocation>
        <location evidence="1">Cell membrane</location>
        <topology evidence="1">Multi-pass membrane protein</topology>
    </subcellularLocation>
</comment>
<feature type="transmembrane region" description="Helical" evidence="8">
    <location>
        <begin position="229"/>
        <end position="251"/>
    </location>
</feature>
<evidence type="ECO:0000259" key="9">
    <source>
        <dbReference type="PROSITE" id="PS51012"/>
    </source>
</evidence>
<keyword evidence="3" id="KW-0813">Transport</keyword>
<dbReference type="STRING" id="200991.AUC31_12360"/>
<dbReference type="GO" id="GO:0005886">
    <property type="term" value="C:plasma membrane"/>
    <property type="evidence" value="ECO:0007669"/>
    <property type="project" value="UniProtKB-SubCell"/>
</dbReference>
<comment type="similarity">
    <text evidence="2">Belongs to the ABC-2 integral membrane protein family.</text>
</comment>
<evidence type="ECO:0000256" key="4">
    <source>
        <dbReference type="ARBA" id="ARBA00022475"/>
    </source>
</evidence>
<evidence type="ECO:0000256" key="5">
    <source>
        <dbReference type="ARBA" id="ARBA00022692"/>
    </source>
</evidence>
<reference evidence="10" key="1">
    <citation type="submission" date="2016-01" db="EMBL/GenBank/DDBJ databases">
        <title>Complete genome of Planococcus rifietoensis type strain M8.</title>
        <authorList>
            <person name="See-Too W.S."/>
        </authorList>
    </citation>
    <scope>NUCLEOTIDE SEQUENCE [LARGE SCALE GENOMIC DNA]</scope>
    <source>
        <strain evidence="10">M8</strain>
    </source>
</reference>
<dbReference type="InterPro" id="IPR051449">
    <property type="entry name" value="ABC-2_transporter_component"/>
</dbReference>
<evidence type="ECO:0000256" key="7">
    <source>
        <dbReference type="ARBA" id="ARBA00023136"/>
    </source>
</evidence>
<feature type="transmembrane region" description="Helical" evidence="8">
    <location>
        <begin position="149"/>
        <end position="171"/>
    </location>
</feature>
<evidence type="ECO:0000313" key="11">
    <source>
        <dbReference type="Proteomes" id="UP000067683"/>
    </source>
</evidence>
<dbReference type="Proteomes" id="UP000067683">
    <property type="component" value="Chromosome"/>
</dbReference>
<dbReference type="AlphaFoldDB" id="A0A0U2Z9I5"/>
<evidence type="ECO:0000256" key="2">
    <source>
        <dbReference type="ARBA" id="ARBA00007783"/>
    </source>
</evidence>
<keyword evidence="7 8" id="KW-0472">Membrane</keyword>
<evidence type="ECO:0000256" key="8">
    <source>
        <dbReference type="SAM" id="Phobius"/>
    </source>
</evidence>
<evidence type="ECO:0000256" key="6">
    <source>
        <dbReference type="ARBA" id="ARBA00022989"/>
    </source>
</evidence>
<protein>
    <submittedName>
        <fullName evidence="10">ABC transporter</fullName>
    </submittedName>
</protein>
<dbReference type="InterPro" id="IPR013525">
    <property type="entry name" value="ABC2_TM"/>
</dbReference>
<evidence type="ECO:0000256" key="3">
    <source>
        <dbReference type="ARBA" id="ARBA00022448"/>
    </source>
</evidence>
<evidence type="ECO:0000256" key="1">
    <source>
        <dbReference type="ARBA" id="ARBA00004651"/>
    </source>
</evidence>
<dbReference type="RefSeq" id="WP_058382643.1">
    <property type="nucleotide sequence ID" value="NZ_CP013659.2"/>
</dbReference>
<dbReference type="PROSITE" id="PS51012">
    <property type="entry name" value="ABC_TM2"/>
    <property type="match status" value="1"/>
</dbReference>
<name>A0A0U2Z9I5_9BACL</name>
<dbReference type="KEGG" id="prt:AUC31_12360"/>
<keyword evidence="5 8" id="KW-0812">Transmembrane</keyword>
<dbReference type="Pfam" id="PF12698">
    <property type="entry name" value="ABC2_membrane_3"/>
    <property type="match status" value="1"/>
</dbReference>
<accession>A0A0U2Z9I5</accession>
<dbReference type="PANTHER" id="PTHR30294">
    <property type="entry name" value="MEMBRANE COMPONENT OF ABC TRANSPORTER YHHJ-RELATED"/>
    <property type="match status" value="1"/>
</dbReference>
<organism evidence="10 11">
    <name type="scientific">Planococcus rifietoensis</name>
    <dbReference type="NCBI Taxonomy" id="200991"/>
    <lineage>
        <taxon>Bacteria</taxon>
        <taxon>Bacillati</taxon>
        <taxon>Bacillota</taxon>
        <taxon>Bacilli</taxon>
        <taxon>Bacillales</taxon>
        <taxon>Caryophanaceae</taxon>
        <taxon>Planococcus</taxon>
    </lineage>
</organism>
<dbReference type="PANTHER" id="PTHR30294:SF38">
    <property type="entry name" value="TRANSPORT PERMEASE PROTEIN"/>
    <property type="match status" value="1"/>
</dbReference>
<dbReference type="GO" id="GO:0140359">
    <property type="term" value="F:ABC-type transporter activity"/>
    <property type="evidence" value="ECO:0007669"/>
    <property type="project" value="InterPro"/>
</dbReference>
<sequence length="342" mass="37782">MIQLAKRVIRQTVNDKRSVMLILVAPLLILTLVYFLLGDSDYVATVAIDPDAVPAPVIDALEQQELELVDITADEADQALDYLQQHEDIDAVLRFPENSGMDITLYEPSTKGATAISEIQEAMATINPTAEAEVSYVYGTQDQSLFDSLGYVFLALFSFFFVFIISAMALVRERSRGTLERLMMTPIRRGEVIAGYTLGYSVFAVIQAIIIVLYAVFVLQLSNEGNIGWVLLTMVLLAVTAVSFGATISIFAGSELQVVQLIPFTIIPQVFFSGLIPLDLIPYHLGHLSYIMPIYYGAAAIKGIMVYGDGFSDIWSYLAGLTIYALVLYVINTQALKKFRKL</sequence>
<feature type="domain" description="ABC transmembrane type-2" evidence="9">
    <location>
        <begin position="113"/>
        <end position="339"/>
    </location>
</feature>
<feature type="transmembrane region" description="Helical" evidence="8">
    <location>
        <begin position="20"/>
        <end position="37"/>
    </location>
</feature>
<dbReference type="InterPro" id="IPR047817">
    <property type="entry name" value="ABC2_TM_bact-type"/>
</dbReference>
<dbReference type="OrthoDB" id="9776218at2"/>
<feature type="transmembrane region" description="Helical" evidence="8">
    <location>
        <begin position="314"/>
        <end position="331"/>
    </location>
</feature>
<keyword evidence="6 8" id="KW-1133">Transmembrane helix</keyword>
<evidence type="ECO:0000313" key="10">
    <source>
        <dbReference type="EMBL" id="ALS75940.1"/>
    </source>
</evidence>
<keyword evidence="4" id="KW-1003">Cell membrane</keyword>
<feature type="transmembrane region" description="Helical" evidence="8">
    <location>
        <begin position="258"/>
        <end position="278"/>
    </location>
</feature>
<dbReference type="EMBL" id="CP013659">
    <property type="protein sequence ID" value="ALS75940.1"/>
    <property type="molecule type" value="Genomic_DNA"/>
</dbReference>
<proteinExistence type="inferred from homology"/>
<keyword evidence="11" id="KW-1185">Reference proteome</keyword>
<feature type="transmembrane region" description="Helical" evidence="8">
    <location>
        <begin position="192"/>
        <end position="217"/>
    </location>
</feature>